<feature type="compositionally biased region" description="Low complexity" evidence="1">
    <location>
        <begin position="140"/>
        <end position="151"/>
    </location>
</feature>
<keyword evidence="2" id="KW-0732">Signal</keyword>
<reference evidence="5" key="1">
    <citation type="submission" date="2025-08" db="UniProtKB">
        <authorList>
            <consortium name="RefSeq"/>
        </authorList>
    </citation>
    <scope>IDENTIFICATION</scope>
    <source>
        <tissue evidence="5">Blood</tissue>
    </source>
</reference>
<feature type="domain" description="Intercellular adhesion molecule N-terminal" evidence="3">
    <location>
        <begin position="27"/>
        <end position="95"/>
    </location>
</feature>
<feature type="compositionally biased region" description="Low complexity" evidence="1">
    <location>
        <begin position="295"/>
        <end position="307"/>
    </location>
</feature>
<feature type="chain" id="PRO_5047201583" evidence="2">
    <location>
        <begin position="23"/>
        <end position="347"/>
    </location>
</feature>
<gene>
    <name evidence="5" type="primary">ICAM4</name>
</gene>
<evidence type="ECO:0000313" key="5">
    <source>
        <dbReference type="RefSeq" id="XP_067170764.1"/>
    </source>
</evidence>
<feature type="region of interest" description="Disordered" evidence="1">
    <location>
        <begin position="107"/>
        <end position="347"/>
    </location>
</feature>
<dbReference type="InterPro" id="IPR036179">
    <property type="entry name" value="Ig-like_dom_sf"/>
</dbReference>
<protein>
    <submittedName>
        <fullName evidence="5">Intercellular adhesion molecule 4 isoform X1</fullName>
    </submittedName>
</protein>
<feature type="compositionally biased region" description="Basic and acidic residues" evidence="1">
    <location>
        <begin position="203"/>
        <end position="215"/>
    </location>
</feature>
<evidence type="ECO:0000256" key="2">
    <source>
        <dbReference type="SAM" id="SignalP"/>
    </source>
</evidence>
<dbReference type="PANTHER" id="PTHR13771:SF9">
    <property type="entry name" value="INTERCELLULAR ADHESION MOLECULE 5"/>
    <property type="match status" value="1"/>
</dbReference>
<dbReference type="PANTHER" id="PTHR13771">
    <property type="entry name" value="INTERCELLULAR ADHESION MOLECULE"/>
    <property type="match status" value="1"/>
</dbReference>
<evidence type="ECO:0000313" key="4">
    <source>
        <dbReference type="Proteomes" id="UP001652627"/>
    </source>
</evidence>
<sequence length="347" mass="36619">MDLLQSWRAMVLLCLLLPGGRPSPCGVAISPEEPAVELGSSVVLNCTSSCGNYSQLGWEVSVQKMLAQGPGWVSLHIPSVSDWHLDLQCFGVFGKQRDIAVTTLHGYSERRGGAAASRGSRWTAEQPDAGSAHRDPRTAVVGGSPGVPVLPRCLHPSLLSRRAPTPADRPGRGDGGGQGGARRLQRLQPAPAPGPAGPGADADAERRGPHAEHRPRPPLAGARLHRAPGAGRPGGDLRGSAAPGPALGQRQRRRHAAGLGCALRRERLGHPRPLRRRREPHGDVPGAGQPPAPAPLGAALQRQPGAAGRERHRGRAGRREAAQWHLPLPGRQPLRGRRRPGGRGVPR</sequence>
<dbReference type="Gene3D" id="2.60.40.10">
    <property type="entry name" value="Immunoglobulins"/>
    <property type="match status" value="1"/>
</dbReference>
<feature type="compositionally biased region" description="Basic residues" evidence="1">
    <location>
        <begin position="334"/>
        <end position="347"/>
    </location>
</feature>
<feature type="compositionally biased region" description="Basic residues" evidence="1">
    <location>
        <begin position="270"/>
        <end position="279"/>
    </location>
</feature>
<evidence type="ECO:0000256" key="1">
    <source>
        <dbReference type="SAM" id="MobiDB-lite"/>
    </source>
</evidence>
<feature type="signal peptide" evidence="2">
    <location>
        <begin position="1"/>
        <end position="22"/>
    </location>
</feature>
<organism evidence="4 5">
    <name type="scientific">Apteryx mantelli</name>
    <name type="common">North Island brown kiwi</name>
    <dbReference type="NCBI Taxonomy" id="2696672"/>
    <lineage>
        <taxon>Eukaryota</taxon>
        <taxon>Metazoa</taxon>
        <taxon>Chordata</taxon>
        <taxon>Craniata</taxon>
        <taxon>Vertebrata</taxon>
        <taxon>Euteleostomi</taxon>
        <taxon>Archelosauria</taxon>
        <taxon>Archosauria</taxon>
        <taxon>Dinosauria</taxon>
        <taxon>Saurischia</taxon>
        <taxon>Theropoda</taxon>
        <taxon>Coelurosauria</taxon>
        <taxon>Aves</taxon>
        <taxon>Palaeognathae</taxon>
        <taxon>Apterygiformes</taxon>
        <taxon>Apterygidae</taxon>
        <taxon>Apteryx</taxon>
    </lineage>
</organism>
<dbReference type="RefSeq" id="XP_067170764.1">
    <property type="nucleotide sequence ID" value="XM_067314663.1"/>
</dbReference>
<dbReference type="GeneID" id="136995032"/>
<dbReference type="InterPro" id="IPR013783">
    <property type="entry name" value="Ig-like_fold"/>
</dbReference>
<proteinExistence type="predicted"/>
<name>A0ABM4G0P7_9AVES</name>
<dbReference type="Pfam" id="PF03921">
    <property type="entry name" value="ICAM_N"/>
    <property type="match status" value="1"/>
</dbReference>
<dbReference type="InterPro" id="IPR047012">
    <property type="entry name" value="ICAM_VCAM"/>
</dbReference>
<dbReference type="Proteomes" id="UP001652627">
    <property type="component" value="Chromosome 36"/>
</dbReference>
<evidence type="ECO:0000259" key="3">
    <source>
        <dbReference type="Pfam" id="PF03921"/>
    </source>
</evidence>
<keyword evidence="4" id="KW-1185">Reference proteome</keyword>
<dbReference type="InterPro" id="IPR013768">
    <property type="entry name" value="ICAM_N"/>
</dbReference>
<dbReference type="SUPFAM" id="SSF48726">
    <property type="entry name" value="Immunoglobulin"/>
    <property type="match status" value="1"/>
</dbReference>
<accession>A0ABM4G0P7</accession>